<reference evidence="11" key="1">
    <citation type="submission" date="2020-03" db="EMBL/GenBank/DDBJ databases">
        <title>A high-quality chromosome-level genome assembly of a woody plant with both climbing and erect habits, Rhamnella rubrinervis.</title>
        <authorList>
            <person name="Lu Z."/>
            <person name="Yang Y."/>
            <person name="Zhu X."/>
            <person name="Sun Y."/>
        </authorList>
    </citation>
    <scope>NUCLEOTIDE SEQUENCE</scope>
    <source>
        <strain evidence="11">BYM</strain>
        <tissue evidence="11">Leaf</tissue>
    </source>
</reference>
<dbReference type="CDD" id="cd19510">
    <property type="entry name" value="RecA-like_BCS1"/>
    <property type="match status" value="1"/>
</dbReference>
<name>A0A8K0E5C1_9ROSA</name>
<evidence type="ECO:0000256" key="1">
    <source>
        <dbReference type="ARBA" id="ARBA00001946"/>
    </source>
</evidence>
<comment type="catalytic activity">
    <reaction evidence="7">
        <text>ATP + H2O = ADP + phosphate + H(+)</text>
        <dbReference type="Rhea" id="RHEA:13065"/>
        <dbReference type="ChEBI" id="CHEBI:15377"/>
        <dbReference type="ChEBI" id="CHEBI:15378"/>
        <dbReference type="ChEBI" id="CHEBI:30616"/>
        <dbReference type="ChEBI" id="CHEBI:43474"/>
        <dbReference type="ChEBI" id="CHEBI:456216"/>
    </reaction>
</comment>
<dbReference type="AlphaFoldDB" id="A0A8K0E5C1"/>
<dbReference type="InterPro" id="IPR058017">
    <property type="entry name" value="At3g28540-like_C"/>
</dbReference>
<dbReference type="GO" id="GO:0005524">
    <property type="term" value="F:ATP binding"/>
    <property type="evidence" value="ECO:0007669"/>
    <property type="project" value="UniProtKB-KW"/>
</dbReference>
<sequence>MVPATTARLIKMVPKMATLTTLLATVGSSMATLMFVWSVISQYLPYELHHIIRKLKLRLKDLLYPYVKITINEFRDKALSNRRSDAYVAVEAYLSSINTSKTSKRLKADMEHHNSNLALSIDEYQTVNDEFQGAKLEWVSGKSSSKALDKEQISFYRLIFHNKHREMVTQSYLQHVIERGKEIRKRNRPKRIYTNVCRSSGSASSSSASSWVYSVFHHPASFETIAMDEEKKKEIIEDLMAFSEGKDYYARIGKAWRRGYLLYGPPGTGKSTLIAAMANMLKYDVYDLELTAVKDNTELRKLLVETSSKSIIVIEDIDCSLHLTGQRKKQEKAEKSRLEDEKKSEKAAGVTLSGLLNFIDGLWSSSCDGERIIVFTTNHVENLDKALIRRGRMDMHIELSYCGFEGFKVLAMNYLEIETHQMFDTIERLIGEVKITPADVAENLMPKTLLDDPDKRLSNLIGALEKAKEKALEKAKAKADTEKKAKQLEENVEPTIKESKVLDEDQTMQSKAM</sequence>
<dbReference type="Gene3D" id="3.40.50.300">
    <property type="entry name" value="P-loop containing nucleotide triphosphate hydrolases"/>
    <property type="match status" value="1"/>
</dbReference>
<proteinExistence type="inferred from homology"/>
<comment type="cofactor">
    <cofactor evidence="1">
        <name>Mg(2+)</name>
        <dbReference type="ChEBI" id="CHEBI:18420"/>
    </cofactor>
</comment>
<gene>
    <name evidence="11" type="ORF">FNV43_RR19860</name>
</gene>
<evidence type="ECO:0000256" key="3">
    <source>
        <dbReference type="ARBA" id="ARBA00022741"/>
    </source>
</evidence>
<evidence type="ECO:0000313" key="12">
    <source>
        <dbReference type="Proteomes" id="UP000796880"/>
    </source>
</evidence>
<evidence type="ECO:0000313" key="11">
    <source>
        <dbReference type="EMBL" id="KAF3437107.1"/>
    </source>
</evidence>
<dbReference type="InterPro" id="IPR050747">
    <property type="entry name" value="Mitochondrial_chaperone_BCS1"/>
</dbReference>
<keyword evidence="5 8" id="KW-0067">ATP-binding</keyword>
<dbReference type="InterPro" id="IPR003959">
    <property type="entry name" value="ATPase_AAA_core"/>
</dbReference>
<keyword evidence="4" id="KW-0378">Hydrolase</keyword>
<keyword evidence="3 8" id="KW-0547">Nucleotide-binding</keyword>
<dbReference type="SUPFAM" id="SSF52540">
    <property type="entry name" value="P-loop containing nucleoside triphosphate hydrolases"/>
    <property type="match status" value="1"/>
</dbReference>
<organism evidence="11 12">
    <name type="scientific">Rhamnella rubrinervis</name>
    <dbReference type="NCBI Taxonomy" id="2594499"/>
    <lineage>
        <taxon>Eukaryota</taxon>
        <taxon>Viridiplantae</taxon>
        <taxon>Streptophyta</taxon>
        <taxon>Embryophyta</taxon>
        <taxon>Tracheophyta</taxon>
        <taxon>Spermatophyta</taxon>
        <taxon>Magnoliopsida</taxon>
        <taxon>eudicotyledons</taxon>
        <taxon>Gunneridae</taxon>
        <taxon>Pentapetalae</taxon>
        <taxon>rosids</taxon>
        <taxon>fabids</taxon>
        <taxon>Rosales</taxon>
        <taxon>Rhamnaceae</taxon>
        <taxon>rhamnoid group</taxon>
        <taxon>Rhamneae</taxon>
        <taxon>Rhamnella</taxon>
    </lineage>
</organism>
<keyword evidence="6" id="KW-0460">Magnesium</keyword>
<dbReference type="SMART" id="SM00382">
    <property type="entry name" value="AAA"/>
    <property type="match status" value="1"/>
</dbReference>
<dbReference type="InterPro" id="IPR027417">
    <property type="entry name" value="P-loop_NTPase"/>
</dbReference>
<dbReference type="OrthoDB" id="10251412at2759"/>
<dbReference type="Pfam" id="PF00004">
    <property type="entry name" value="AAA"/>
    <property type="match status" value="1"/>
</dbReference>
<feature type="region of interest" description="Disordered" evidence="9">
    <location>
        <begin position="473"/>
        <end position="513"/>
    </location>
</feature>
<dbReference type="Proteomes" id="UP000796880">
    <property type="component" value="Unassembled WGS sequence"/>
</dbReference>
<feature type="compositionally biased region" description="Basic and acidic residues" evidence="9">
    <location>
        <begin position="473"/>
        <end position="503"/>
    </location>
</feature>
<comment type="caution">
    <text evidence="11">The sequence shown here is derived from an EMBL/GenBank/DDBJ whole genome shotgun (WGS) entry which is preliminary data.</text>
</comment>
<evidence type="ECO:0000256" key="4">
    <source>
        <dbReference type="ARBA" id="ARBA00022801"/>
    </source>
</evidence>
<dbReference type="InterPro" id="IPR003593">
    <property type="entry name" value="AAA+_ATPase"/>
</dbReference>
<dbReference type="EMBL" id="VOIH02000009">
    <property type="protein sequence ID" value="KAF3437107.1"/>
    <property type="molecule type" value="Genomic_DNA"/>
</dbReference>
<dbReference type="PANTHER" id="PTHR23070">
    <property type="entry name" value="BCS1 AAA-TYPE ATPASE"/>
    <property type="match status" value="1"/>
</dbReference>
<dbReference type="GO" id="GO:0016887">
    <property type="term" value="F:ATP hydrolysis activity"/>
    <property type="evidence" value="ECO:0007669"/>
    <property type="project" value="InterPro"/>
</dbReference>
<comment type="similarity">
    <text evidence="2">Belongs to the AAA ATPase family. BCS1 subfamily.</text>
</comment>
<dbReference type="Gene3D" id="6.10.280.40">
    <property type="match status" value="1"/>
</dbReference>
<dbReference type="InterPro" id="IPR025753">
    <property type="entry name" value="AAA_N_dom"/>
</dbReference>
<dbReference type="GO" id="GO:0006950">
    <property type="term" value="P:response to stress"/>
    <property type="evidence" value="ECO:0007669"/>
    <property type="project" value="UniProtKB-ARBA"/>
</dbReference>
<evidence type="ECO:0000256" key="5">
    <source>
        <dbReference type="ARBA" id="ARBA00022840"/>
    </source>
</evidence>
<evidence type="ECO:0000256" key="8">
    <source>
        <dbReference type="RuleBase" id="RU003651"/>
    </source>
</evidence>
<evidence type="ECO:0000256" key="6">
    <source>
        <dbReference type="ARBA" id="ARBA00022842"/>
    </source>
</evidence>
<protein>
    <recommendedName>
        <fullName evidence="10">AAA+ ATPase domain-containing protein</fullName>
    </recommendedName>
</protein>
<evidence type="ECO:0000256" key="2">
    <source>
        <dbReference type="ARBA" id="ARBA00007448"/>
    </source>
</evidence>
<feature type="domain" description="AAA+ ATPase" evidence="10">
    <location>
        <begin position="256"/>
        <end position="403"/>
    </location>
</feature>
<dbReference type="Pfam" id="PF14363">
    <property type="entry name" value="AAA_assoc"/>
    <property type="match status" value="1"/>
</dbReference>
<accession>A0A8K0E5C1</accession>
<dbReference type="Pfam" id="PF25568">
    <property type="entry name" value="AAA_lid_At3g28540"/>
    <property type="match status" value="1"/>
</dbReference>
<keyword evidence="12" id="KW-1185">Reference proteome</keyword>
<dbReference type="FunFam" id="3.40.50.300:FF:001122">
    <property type="entry name" value="AAA-ATPase ASD, mitochondrial"/>
    <property type="match status" value="1"/>
</dbReference>
<evidence type="ECO:0000259" key="10">
    <source>
        <dbReference type="SMART" id="SM00382"/>
    </source>
</evidence>
<dbReference type="PROSITE" id="PS00674">
    <property type="entry name" value="AAA"/>
    <property type="match status" value="1"/>
</dbReference>
<evidence type="ECO:0000256" key="9">
    <source>
        <dbReference type="SAM" id="MobiDB-lite"/>
    </source>
</evidence>
<dbReference type="InterPro" id="IPR003960">
    <property type="entry name" value="ATPase_AAA_CS"/>
</dbReference>
<evidence type="ECO:0000256" key="7">
    <source>
        <dbReference type="ARBA" id="ARBA00049360"/>
    </source>
</evidence>